<evidence type="ECO:0000313" key="2">
    <source>
        <dbReference type="Proteomes" id="UP001444661"/>
    </source>
</evidence>
<feature type="non-terminal residue" evidence="1">
    <location>
        <position position="1"/>
    </location>
</feature>
<sequence length="404" mass="45602">PNLRAMAVTGEVRDYSFDKRVAQVTLSRRKMTQVEIMSQLSWTAKTDCSRSDISVRRGFSSREYESRIAKSDDHDPARARDILVYVLGCVALWPGTDFCSMPARLGSDDFVLEETVHRLRTLGLFQFDYMSGLYELTDAGQLAWACMSATNASCGFELSYLFSNVADKQNPMAPGLQTTIIRITSLLLVGLRNLLLDDPDMSDEDREALRDQCSTTGKENFDKGAVWVLLGLWEAIESEAENIAALPSSVHKLGKFRISTRAIHNVWLIQRELHHKSKIAYRAPAVLSQDEITSIERDLMRAYLHRVVFVDSNQMRYEPRQHDVVSRQEVSVGEEFCDIEALRDSEPNGFFAIYEELFKTADGGYHVSGLTYIPTVLYRELDANQVPTGLAFPMCVAPVFPITE</sequence>
<name>A0ABR1SVS3_9PEZI</name>
<gene>
    <name evidence="1" type="ORF">PG993_006843</name>
</gene>
<protein>
    <recommendedName>
        <fullName evidence="3">Helicase-associated domain-containing protein</fullName>
    </recommendedName>
</protein>
<comment type="caution">
    <text evidence="1">The sequence shown here is derived from an EMBL/GenBank/DDBJ whole genome shotgun (WGS) entry which is preliminary data.</text>
</comment>
<evidence type="ECO:0008006" key="3">
    <source>
        <dbReference type="Google" id="ProtNLM"/>
    </source>
</evidence>
<evidence type="ECO:0000313" key="1">
    <source>
        <dbReference type="EMBL" id="KAK8038432.1"/>
    </source>
</evidence>
<keyword evidence="2" id="KW-1185">Reference proteome</keyword>
<dbReference type="EMBL" id="JAQQWK010000006">
    <property type="protein sequence ID" value="KAK8038432.1"/>
    <property type="molecule type" value="Genomic_DNA"/>
</dbReference>
<reference evidence="1 2" key="1">
    <citation type="submission" date="2023-01" db="EMBL/GenBank/DDBJ databases">
        <title>Analysis of 21 Apiospora genomes using comparative genomics revels a genus with tremendous synthesis potential of carbohydrate active enzymes and secondary metabolites.</title>
        <authorList>
            <person name="Sorensen T."/>
        </authorList>
    </citation>
    <scope>NUCLEOTIDE SEQUENCE [LARGE SCALE GENOMIC DNA]</scope>
    <source>
        <strain evidence="1 2">CBS 33761</strain>
    </source>
</reference>
<proteinExistence type="predicted"/>
<accession>A0ABR1SVS3</accession>
<organism evidence="1 2">
    <name type="scientific">Apiospora rasikravindrae</name>
    <dbReference type="NCBI Taxonomy" id="990691"/>
    <lineage>
        <taxon>Eukaryota</taxon>
        <taxon>Fungi</taxon>
        <taxon>Dikarya</taxon>
        <taxon>Ascomycota</taxon>
        <taxon>Pezizomycotina</taxon>
        <taxon>Sordariomycetes</taxon>
        <taxon>Xylariomycetidae</taxon>
        <taxon>Amphisphaeriales</taxon>
        <taxon>Apiosporaceae</taxon>
        <taxon>Apiospora</taxon>
    </lineage>
</organism>
<dbReference type="Proteomes" id="UP001444661">
    <property type="component" value="Unassembled WGS sequence"/>
</dbReference>